<proteinExistence type="inferred from homology"/>
<evidence type="ECO:0000256" key="7">
    <source>
        <dbReference type="SAM" id="Phobius"/>
    </source>
</evidence>
<gene>
    <name evidence="10" type="ORF">UT29_C0001G0105</name>
</gene>
<evidence type="ECO:0000256" key="2">
    <source>
        <dbReference type="ARBA" id="ARBA00005801"/>
    </source>
</evidence>
<keyword evidence="3" id="KW-1003">Cell membrane</keyword>
<dbReference type="Pfam" id="PF06750">
    <property type="entry name" value="A24_N_bact"/>
    <property type="match status" value="1"/>
</dbReference>
<keyword evidence="5 7" id="KW-1133">Transmembrane helix</keyword>
<evidence type="ECO:0000259" key="8">
    <source>
        <dbReference type="Pfam" id="PF01478"/>
    </source>
</evidence>
<keyword evidence="4 7" id="KW-0812">Transmembrane</keyword>
<name>A0A0G0PWV6_YANXG</name>
<feature type="transmembrane region" description="Helical" evidence="7">
    <location>
        <begin position="221"/>
        <end position="238"/>
    </location>
</feature>
<protein>
    <submittedName>
        <fullName evidence="10">Type 4 prepilin-like protein leader peptide-processing enzyme</fullName>
    </submittedName>
</protein>
<evidence type="ECO:0000256" key="5">
    <source>
        <dbReference type="ARBA" id="ARBA00022989"/>
    </source>
</evidence>
<dbReference type="GO" id="GO:0005886">
    <property type="term" value="C:plasma membrane"/>
    <property type="evidence" value="ECO:0007669"/>
    <property type="project" value="UniProtKB-SubCell"/>
</dbReference>
<organism evidence="10 11">
    <name type="scientific">Yanofskybacteria sp. (strain GW2011_GWA1_39_13)</name>
    <dbReference type="NCBI Taxonomy" id="1619019"/>
    <lineage>
        <taxon>Bacteria</taxon>
        <taxon>Candidatus Yanofskyibacteriota</taxon>
    </lineage>
</organism>
<dbReference type="GO" id="GO:0006465">
    <property type="term" value="P:signal peptide processing"/>
    <property type="evidence" value="ECO:0007669"/>
    <property type="project" value="TreeGrafter"/>
</dbReference>
<evidence type="ECO:0000256" key="3">
    <source>
        <dbReference type="ARBA" id="ARBA00022475"/>
    </source>
</evidence>
<feature type="transmembrane region" description="Helical" evidence="7">
    <location>
        <begin position="72"/>
        <end position="91"/>
    </location>
</feature>
<dbReference type="PANTHER" id="PTHR30487:SF0">
    <property type="entry name" value="PREPILIN LEADER PEPTIDASE_N-METHYLTRANSFERASE-RELATED"/>
    <property type="match status" value="1"/>
</dbReference>
<dbReference type="PANTHER" id="PTHR30487">
    <property type="entry name" value="TYPE 4 PREPILIN-LIKE PROTEINS LEADER PEPTIDE-PROCESSING ENZYME"/>
    <property type="match status" value="1"/>
</dbReference>
<keyword evidence="6 7" id="KW-0472">Membrane</keyword>
<evidence type="ECO:0000259" key="9">
    <source>
        <dbReference type="Pfam" id="PF06750"/>
    </source>
</evidence>
<dbReference type="InterPro" id="IPR050882">
    <property type="entry name" value="Prepilin_peptidase/N-MTase"/>
</dbReference>
<reference evidence="10 11" key="1">
    <citation type="journal article" date="2015" name="Nature">
        <title>rRNA introns, odd ribosomes, and small enigmatic genomes across a large radiation of phyla.</title>
        <authorList>
            <person name="Brown C.T."/>
            <person name="Hug L.A."/>
            <person name="Thomas B.C."/>
            <person name="Sharon I."/>
            <person name="Castelle C.J."/>
            <person name="Singh A."/>
            <person name="Wilkins M.J."/>
            <person name="Williams K.H."/>
            <person name="Banfield J.F."/>
        </authorList>
    </citation>
    <scope>NUCLEOTIDE SEQUENCE [LARGE SCALE GENOMIC DNA]</scope>
    <source>
        <strain evidence="11">GW2011_GWA1_39_13</strain>
    </source>
</reference>
<comment type="similarity">
    <text evidence="2">Belongs to the peptidase A24 family.</text>
</comment>
<evidence type="ECO:0000256" key="6">
    <source>
        <dbReference type="ARBA" id="ARBA00023136"/>
    </source>
</evidence>
<dbReference type="PATRIC" id="fig|1619019.3.peg.107"/>
<dbReference type="AlphaFoldDB" id="A0A0G0PWV6"/>
<feature type="transmembrane region" description="Helical" evidence="7">
    <location>
        <begin position="6"/>
        <end position="24"/>
    </location>
</feature>
<accession>A0A0G0PWV6</accession>
<dbReference type="Gene3D" id="1.20.120.1220">
    <property type="match status" value="1"/>
</dbReference>
<dbReference type="InterPro" id="IPR000045">
    <property type="entry name" value="Prepilin_IV_endopep_pep"/>
</dbReference>
<comment type="caution">
    <text evidence="10">The sequence shown here is derived from an EMBL/GenBank/DDBJ whole genome shotgun (WGS) entry which is preliminary data.</text>
</comment>
<evidence type="ECO:0000313" key="10">
    <source>
        <dbReference type="EMBL" id="KKR02625.1"/>
    </source>
</evidence>
<evidence type="ECO:0000256" key="1">
    <source>
        <dbReference type="ARBA" id="ARBA00004651"/>
    </source>
</evidence>
<feature type="transmembrane region" description="Helical" evidence="7">
    <location>
        <begin position="97"/>
        <end position="119"/>
    </location>
</feature>
<dbReference type="Pfam" id="PF01478">
    <property type="entry name" value="Peptidase_A24"/>
    <property type="match status" value="1"/>
</dbReference>
<dbReference type="GO" id="GO:0004190">
    <property type="term" value="F:aspartic-type endopeptidase activity"/>
    <property type="evidence" value="ECO:0007669"/>
    <property type="project" value="InterPro"/>
</dbReference>
<sequence length="250" mass="28420">MDIFFIFLIGLIIGSFLNVVIFRLDKKGGILMGRSECPKCLERLKWYDLLPVLSYVFLKGKCRSCKNKISKIYPLTEIVTAFSFSLFYLIYKPTIGITDFYFLLIITSFVVLVFFDYLYFLIPDKIVLPLIIIASLYNYFFRQPDFISLLLSALVMGGIFAIIHLSSRGEWMGFGDAKLMFLIGLVLGYPLGFLALILSVWTAALVGIVLMLLGRANRKTALPFGSFLAGISIIIIIFQNELQKITNQFF</sequence>
<dbReference type="InterPro" id="IPR010627">
    <property type="entry name" value="Prepilin_pept_A24_N"/>
</dbReference>
<dbReference type="EMBL" id="LBWF01000001">
    <property type="protein sequence ID" value="KKR02625.1"/>
    <property type="molecule type" value="Genomic_DNA"/>
</dbReference>
<feature type="domain" description="Prepilin peptidase A24 N-terminal" evidence="9">
    <location>
        <begin position="8"/>
        <end position="89"/>
    </location>
</feature>
<feature type="domain" description="Prepilin type IV endopeptidase peptidase" evidence="8">
    <location>
        <begin position="104"/>
        <end position="208"/>
    </location>
</feature>
<comment type="subcellular location">
    <subcellularLocation>
        <location evidence="1">Cell membrane</location>
        <topology evidence="1">Multi-pass membrane protein</topology>
    </subcellularLocation>
</comment>
<feature type="transmembrane region" description="Helical" evidence="7">
    <location>
        <begin position="147"/>
        <end position="167"/>
    </location>
</feature>
<dbReference type="Proteomes" id="UP000034845">
    <property type="component" value="Unassembled WGS sequence"/>
</dbReference>
<evidence type="ECO:0000313" key="11">
    <source>
        <dbReference type="Proteomes" id="UP000034845"/>
    </source>
</evidence>
<evidence type="ECO:0000256" key="4">
    <source>
        <dbReference type="ARBA" id="ARBA00022692"/>
    </source>
</evidence>
<feature type="transmembrane region" description="Helical" evidence="7">
    <location>
        <begin position="179"/>
        <end position="209"/>
    </location>
</feature>